<dbReference type="OrthoDB" id="410701at2759"/>
<evidence type="ECO:0000313" key="9">
    <source>
        <dbReference type="RefSeq" id="XP_026286328.1"/>
    </source>
</evidence>
<protein>
    <submittedName>
        <fullName evidence="9">Methylglutaconyl-CoA hydratase, mitochondrial</fullName>
    </submittedName>
</protein>
<dbReference type="GO" id="GO:0005739">
    <property type="term" value="C:mitochondrion"/>
    <property type="evidence" value="ECO:0007669"/>
    <property type="project" value="UniProtKB-SubCell"/>
</dbReference>
<evidence type="ECO:0000256" key="2">
    <source>
        <dbReference type="ARBA" id="ARBA00005254"/>
    </source>
</evidence>
<dbReference type="GO" id="GO:0006635">
    <property type="term" value="P:fatty acid beta-oxidation"/>
    <property type="evidence" value="ECO:0007669"/>
    <property type="project" value="TreeGrafter"/>
</dbReference>
<gene>
    <name evidence="9" type="primary">LOC113211979</name>
</gene>
<dbReference type="FunFam" id="3.90.226.10:FF:000022">
    <property type="entry name" value="methylglutaconyl-CoA hydratase, mitochondrial isoform X1"/>
    <property type="match status" value="1"/>
</dbReference>
<dbReference type="GO" id="GO:0003723">
    <property type="term" value="F:RNA binding"/>
    <property type="evidence" value="ECO:0007669"/>
    <property type="project" value="UniProtKB-ARBA"/>
</dbReference>
<dbReference type="PANTHER" id="PTHR11941">
    <property type="entry name" value="ENOYL-COA HYDRATASE-RELATED"/>
    <property type="match status" value="1"/>
</dbReference>
<dbReference type="InterPro" id="IPR001753">
    <property type="entry name" value="Enoyl-CoA_hydra/iso"/>
</dbReference>
<evidence type="ECO:0000256" key="1">
    <source>
        <dbReference type="ARBA" id="ARBA00004173"/>
    </source>
</evidence>
<dbReference type="FunFam" id="1.10.12.10:FF:000001">
    <property type="entry name" value="Probable enoyl-CoA hydratase, mitochondrial"/>
    <property type="match status" value="1"/>
</dbReference>
<evidence type="ECO:0000256" key="3">
    <source>
        <dbReference type="ARBA" id="ARBA00022946"/>
    </source>
</evidence>
<dbReference type="InterPro" id="IPR018376">
    <property type="entry name" value="Enoyl-CoA_hyd/isom_CS"/>
</dbReference>
<keyword evidence="3" id="KW-0809">Transit peptide</keyword>
<dbReference type="Gene3D" id="1.10.12.10">
    <property type="entry name" value="Lyase 2-enoyl-coa Hydratase, Chain A, domain 2"/>
    <property type="match status" value="1"/>
</dbReference>
<dbReference type="AlphaFoldDB" id="A0A6J1SZG7"/>
<keyword evidence="5" id="KW-0496">Mitochondrion</keyword>
<evidence type="ECO:0000256" key="5">
    <source>
        <dbReference type="ARBA" id="ARBA00023128"/>
    </source>
</evidence>
<dbReference type="InterPro" id="IPR014748">
    <property type="entry name" value="Enoyl-CoA_hydra_C"/>
</dbReference>
<accession>A0A6J1SZG7</accession>
<dbReference type="KEGG" id="foc:113211979"/>
<organism evidence="8 9">
    <name type="scientific">Frankliniella occidentalis</name>
    <name type="common">Western flower thrips</name>
    <name type="synonym">Euthrips occidentalis</name>
    <dbReference type="NCBI Taxonomy" id="133901"/>
    <lineage>
        <taxon>Eukaryota</taxon>
        <taxon>Metazoa</taxon>
        <taxon>Ecdysozoa</taxon>
        <taxon>Arthropoda</taxon>
        <taxon>Hexapoda</taxon>
        <taxon>Insecta</taxon>
        <taxon>Pterygota</taxon>
        <taxon>Neoptera</taxon>
        <taxon>Paraneoptera</taxon>
        <taxon>Thysanoptera</taxon>
        <taxon>Terebrantia</taxon>
        <taxon>Thripoidea</taxon>
        <taxon>Thripidae</taxon>
        <taxon>Frankliniella</taxon>
    </lineage>
</organism>
<dbReference type="PANTHER" id="PTHR11941:SF171">
    <property type="entry name" value="SD19268P"/>
    <property type="match status" value="1"/>
</dbReference>
<evidence type="ECO:0000256" key="7">
    <source>
        <dbReference type="RuleBase" id="RU003707"/>
    </source>
</evidence>
<dbReference type="SUPFAM" id="SSF52096">
    <property type="entry name" value="ClpP/crotonase"/>
    <property type="match status" value="1"/>
</dbReference>
<dbReference type="GO" id="GO:0004300">
    <property type="term" value="F:enoyl-CoA hydratase activity"/>
    <property type="evidence" value="ECO:0007669"/>
    <property type="project" value="UniProtKB-ARBA"/>
</dbReference>
<dbReference type="CDD" id="cd06558">
    <property type="entry name" value="crotonase-like"/>
    <property type="match status" value="1"/>
</dbReference>
<dbReference type="RefSeq" id="XP_026286328.1">
    <property type="nucleotide sequence ID" value="XM_026430543.2"/>
</dbReference>
<evidence type="ECO:0000256" key="4">
    <source>
        <dbReference type="ARBA" id="ARBA00022990"/>
    </source>
</evidence>
<comment type="similarity">
    <text evidence="2 7">Belongs to the enoyl-CoA hydratase/isomerase family.</text>
</comment>
<evidence type="ECO:0000313" key="8">
    <source>
        <dbReference type="Proteomes" id="UP000504606"/>
    </source>
</evidence>
<reference evidence="9" key="1">
    <citation type="submission" date="2025-08" db="UniProtKB">
        <authorList>
            <consortium name="RefSeq"/>
        </authorList>
    </citation>
    <scope>IDENTIFICATION</scope>
    <source>
        <tissue evidence="9">Whole organism</tissue>
    </source>
</reference>
<dbReference type="GeneID" id="113211979"/>
<proteinExistence type="inferred from homology"/>
<comment type="subcellular location">
    <subcellularLocation>
        <location evidence="1">Mitochondrion</location>
    </subcellularLocation>
</comment>
<dbReference type="PROSITE" id="PS00166">
    <property type="entry name" value="ENOYL_COA_HYDRATASE"/>
    <property type="match status" value="1"/>
</dbReference>
<keyword evidence="4" id="KW-0007">Acetylation</keyword>
<dbReference type="Pfam" id="PF00378">
    <property type="entry name" value="ECH_1"/>
    <property type="match status" value="1"/>
</dbReference>
<keyword evidence="6" id="KW-0456">Lyase</keyword>
<dbReference type="Gene3D" id="3.90.226.10">
    <property type="entry name" value="2-enoyl-CoA Hydratase, Chain A, domain 1"/>
    <property type="match status" value="1"/>
</dbReference>
<dbReference type="InterPro" id="IPR029045">
    <property type="entry name" value="ClpP/crotonase-like_dom_sf"/>
</dbReference>
<dbReference type="Proteomes" id="UP000504606">
    <property type="component" value="Unplaced"/>
</dbReference>
<sequence length="302" mass="32508">MALRQLVRFSLSINSPHSYLKTFCRGVSVSGKPFSEGEDLQVSHLQADLSGITVLGFNRPQAKNALSKNLVNQLCDSLEAIRYDPSVKIVILRSLVPKVFCAGADLKERASFSQAEVNAFVNKLRMMTNYIENLPCPVIAALDGVALGGGLEIALACDIRTASSSSRMGLVETKLAIIPGAGGSQRLPRIVGVGKAKELIFTGRILTGTEAFQMGLVNSVVEQNADQDAAYMKALSIASEILPNGPIAVQMAKSAINRGMEVDINSGCFIEEACYARLIPTKDRLEGLKSFREKRAPAYKGE</sequence>
<evidence type="ECO:0000256" key="6">
    <source>
        <dbReference type="ARBA" id="ARBA00023239"/>
    </source>
</evidence>
<name>A0A6J1SZG7_FRAOC</name>
<keyword evidence="8" id="KW-1185">Reference proteome</keyword>